<dbReference type="InterPro" id="IPR036612">
    <property type="entry name" value="KH_dom_type_1_sf"/>
</dbReference>
<dbReference type="Pfam" id="PF00100">
    <property type="entry name" value="Zona_pellucida"/>
    <property type="match status" value="1"/>
</dbReference>
<dbReference type="Pfam" id="PF07645">
    <property type="entry name" value="EGF_CA"/>
    <property type="match status" value="1"/>
</dbReference>
<feature type="compositionally biased region" description="Basic residues" evidence="15">
    <location>
        <begin position="1228"/>
        <end position="1237"/>
    </location>
</feature>
<feature type="region of interest" description="Disordered" evidence="15">
    <location>
        <begin position="1290"/>
        <end position="1316"/>
    </location>
</feature>
<keyword evidence="4" id="KW-0690">Ribosome biogenesis</keyword>
<dbReference type="Gene3D" id="2.10.25.10">
    <property type="entry name" value="Laminin"/>
    <property type="match status" value="1"/>
</dbReference>
<dbReference type="SMART" id="SM00322">
    <property type="entry name" value="KH"/>
    <property type="match status" value="1"/>
</dbReference>
<dbReference type="SMART" id="SM00179">
    <property type="entry name" value="EGF_CA"/>
    <property type="match status" value="1"/>
</dbReference>
<dbReference type="CDD" id="cd22394">
    <property type="entry name" value="KH-I_KRR1_rpt2"/>
    <property type="match status" value="1"/>
</dbReference>
<evidence type="ECO:0000256" key="2">
    <source>
        <dbReference type="ARBA" id="ARBA00009344"/>
    </source>
</evidence>
<feature type="domain" description="Fibronectin type-III" evidence="18">
    <location>
        <begin position="242"/>
        <end position="339"/>
    </location>
</feature>
<evidence type="ECO:0000256" key="9">
    <source>
        <dbReference type="ARBA" id="ARBA00023242"/>
    </source>
</evidence>
<dbReference type="Gene3D" id="3.30.1370.10">
    <property type="entry name" value="K Homology domain, type 1"/>
    <property type="match status" value="2"/>
</dbReference>
<dbReference type="InterPro" id="IPR000742">
    <property type="entry name" value="EGF"/>
</dbReference>
<evidence type="ECO:0000259" key="18">
    <source>
        <dbReference type="PROSITE" id="PS50853"/>
    </source>
</evidence>
<dbReference type="PANTHER" id="PTHR12581:SF0">
    <property type="entry name" value="KRR1 SMALL SUBUNIT PROCESSOME COMPONENT HOMOLOG"/>
    <property type="match status" value="1"/>
</dbReference>
<evidence type="ECO:0000256" key="11">
    <source>
        <dbReference type="ARBA" id="ARBA00032993"/>
    </source>
</evidence>
<dbReference type="FunFam" id="3.30.1370.10:FF:000014">
    <property type="entry name" value="KRR1 small subunit processome component"/>
    <property type="match status" value="1"/>
</dbReference>
<dbReference type="Pfam" id="PF21800">
    <property type="entry name" value="KH_KRR1_2nd"/>
    <property type="match status" value="1"/>
</dbReference>
<proteinExistence type="inferred from homology"/>
<dbReference type="InterPro" id="IPR055355">
    <property type="entry name" value="ZP-C"/>
</dbReference>
<comment type="subunit">
    <text evidence="13">Part of the small subunit (SSU) processome, composed of more than 70 proteins and the RNA chaperone small nucleolar RNA (snoRNA) U3.</text>
</comment>
<dbReference type="InterPro" id="IPR048548">
    <property type="entry name" value="KRR1-like_KH2"/>
</dbReference>
<dbReference type="InterPro" id="IPR041174">
    <property type="entry name" value="KRR1-like_KH1"/>
</dbReference>
<evidence type="ECO:0000256" key="14">
    <source>
        <dbReference type="PROSITE-ProRule" id="PRU00076"/>
    </source>
</evidence>
<evidence type="ECO:0000256" key="15">
    <source>
        <dbReference type="SAM" id="MobiDB-lite"/>
    </source>
</evidence>
<dbReference type="InterPro" id="IPR024166">
    <property type="entry name" value="rRNA_assembly_KRR1"/>
</dbReference>
<name>A0A8C7VNU8_ONCMY</name>
<evidence type="ECO:0000256" key="12">
    <source>
        <dbReference type="ARBA" id="ARBA00035000"/>
    </source>
</evidence>
<dbReference type="InterPro" id="IPR000152">
    <property type="entry name" value="EGF-type_Asp/Asn_hydroxyl_site"/>
</dbReference>
<evidence type="ECO:0000256" key="16">
    <source>
        <dbReference type="SAM" id="SignalP"/>
    </source>
</evidence>
<dbReference type="SUPFAM" id="SSF54791">
    <property type="entry name" value="Eukaryotic type KH-domain (KH-domain type I)"/>
    <property type="match status" value="1"/>
</dbReference>
<dbReference type="Gene3D" id="2.60.40.3210">
    <property type="entry name" value="Zona pellucida, ZP-N domain"/>
    <property type="match status" value="1"/>
</dbReference>
<reference evidence="20" key="3">
    <citation type="submission" date="2025-09" db="UniProtKB">
        <authorList>
            <consortium name="Ensembl"/>
        </authorList>
    </citation>
    <scope>IDENTIFICATION</scope>
</reference>
<accession>A0A8C7VNU8</accession>
<comment type="caution">
    <text evidence="14">Lacks conserved residue(s) required for the propagation of feature annotation.</text>
</comment>
<evidence type="ECO:0000256" key="13">
    <source>
        <dbReference type="ARBA" id="ARBA00035020"/>
    </source>
</evidence>
<keyword evidence="7" id="KW-0694">RNA-binding</keyword>
<dbReference type="SMART" id="SM00060">
    <property type="entry name" value="FN3"/>
    <property type="match status" value="2"/>
</dbReference>
<dbReference type="InterPro" id="IPR004087">
    <property type="entry name" value="KH_dom"/>
</dbReference>
<dbReference type="GO" id="GO:0032040">
    <property type="term" value="C:small-subunit processome"/>
    <property type="evidence" value="ECO:0007669"/>
    <property type="project" value="TreeGrafter"/>
</dbReference>
<dbReference type="InterPro" id="IPR001881">
    <property type="entry name" value="EGF-like_Ca-bd_dom"/>
</dbReference>
<evidence type="ECO:0000259" key="19">
    <source>
        <dbReference type="PROSITE" id="PS51034"/>
    </source>
</evidence>
<evidence type="ECO:0000256" key="8">
    <source>
        <dbReference type="ARBA" id="ARBA00023157"/>
    </source>
</evidence>
<dbReference type="Pfam" id="PF17903">
    <property type="entry name" value="KH_KRR1_1st"/>
    <property type="match status" value="1"/>
</dbReference>
<dbReference type="InterPro" id="IPR001507">
    <property type="entry name" value="ZP_dom"/>
</dbReference>
<dbReference type="InterPro" id="IPR018097">
    <property type="entry name" value="EGF_Ca-bd_CS"/>
</dbReference>
<dbReference type="FunFam" id="3.30.1370.10:FF:000011">
    <property type="entry name" value="KRR1 small subunit processome component"/>
    <property type="match status" value="1"/>
</dbReference>
<evidence type="ECO:0000256" key="5">
    <source>
        <dbReference type="ARBA" id="ARBA00022536"/>
    </source>
</evidence>
<comment type="function">
    <text evidence="12">Part of the small subunit (SSU) processome, first precursor of the small eukaryotic ribosomal subunit. During the assembly of the SSU processome in the nucleolus, many ribosome biogenesis factors, an RNA chaperone and ribosomal proteins associate with the nascent pre-rRNA and work in concert to generate RNA folding, modifications, rearrangements and cleavage as well as targeted degradation of pre-ribosomal RNA by the RNA exosome.</text>
</comment>
<dbReference type="InterPro" id="IPR036116">
    <property type="entry name" value="FN3_sf"/>
</dbReference>
<feature type="domain" description="EGF-like" evidence="17">
    <location>
        <begin position="630"/>
        <end position="669"/>
    </location>
</feature>
<dbReference type="Gene3D" id="2.60.40.4100">
    <property type="entry name" value="Zona pellucida, ZP-C domain"/>
    <property type="match status" value="1"/>
</dbReference>
<dbReference type="PROSITE" id="PS50026">
    <property type="entry name" value="EGF_3"/>
    <property type="match status" value="1"/>
</dbReference>
<dbReference type="PROSITE" id="PS00010">
    <property type="entry name" value="ASX_HYDROXYL"/>
    <property type="match status" value="1"/>
</dbReference>
<feature type="domain" description="ZP" evidence="19">
    <location>
        <begin position="690"/>
        <end position="944"/>
    </location>
</feature>
<dbReference type="PROSITE" id="PS01187">
    <property type="entry name" value="EGF_CA"/>
    <property type="match status" value="1"/>
</dbReference>
<dbReference type="Gene3D" id="2.60.40.10">
    <property type="entry name" value="Immunoglobulins"/>
    <property type="match status" value="1"/>
</dbReference>
<dbReference type="PROSITE" id="PS50853">
    <property type="entry name" value="FN3"/>
    <property type="match status" value="1"/>
</dbReference>
<dbReference type="SUPFAM" id="SSF49265">
    <property type="entry name" value="Fibronectin type III"/>
    <property type="match status" value="1"/>
</dbReference>
<protein>
    <recommendedName>
        <fullName evidence="3">KRR1 small subunit processome component homolog</fullName>
    </recommendedName>
    <alternativeName>
        <fullName evidence="11">KRR-R motif-containing protein 1</fullName>
    </alternativeName>
</protein>
<feature type="region of interest" description="Disordered" evidence="15">
    <location>
        <begin position="1228"/>
        <end position="1251"/>
    </location>
</feature>
<dbReference type="InterPro" id="IPR048550">
    <property type="entry name" value="KRR1-like_KH1_euk"/>
</dbReference>
<evidence type="ECO:0000256" key="3">
    <source>
        <dbReference type="ARBA" id="ARBA00020053"/>
    </source>
</evidence>
<feature type="signal peptide" evidence="16">
    <location>
        <begin position="1"/>
        <end position="19"/>
    </location>
</feature>
<keyword evidence="8" id="KW-1015">Disulfide bond</keyword>
<dbReference type="InterPro" id="IPR049883">
    <property type="entry name" value="NOTCH1_EGF-like"/>
</dbReference>
<sequence>MTCFAFPFILFILVPHTISLGSCSSFTFSICWKISNNSLFGSWPEGHLWLNTTKLKSIWREDTFSSLTVATTVEHKLTLHYGVTVRKWIFSIFPGSHSIEFRSIHKPDQQPINSTLEALELFSTNEVFACENSTLYLYQDPNFILMLGHTVRYPLKLESRSTSMLLVSWKEKMQPPAAPVPVHSVSLYHSEMKAYAALSVDSTHSNHYRFTALESCSSYAACVEVAGSHSLTCLSTITDPEVPRHFQVTTWNSSSVTVSWDCPDNRKFSFFLVTVLYLNGTNHVLEERSFRHTLDTFVFSESDLPPCSRVKFGLQTVCQAGTEARHSRMVLIKGNTVHSEIENLWQTSSGPDNYTLSWVVRNTSSISMFRIYHQGVLHYTTLLTSHTVASLLPCSQYLTRVEALCGDSVVMSSKTVLTRTGPRGVSELRYRPEDSTALWIGGTGQGVAFQYQLSYDNGSTIQQGRLMEPLLPLLGLIEGARYALDVWEECDGEWSADPALVCFDGVNVSGNALVLPVASTLRPNEDKVLAFIVPWLMVLDPKTEPWAELKRIYEKLLEELLKEYPIKTRVELVAFKELEGESKTKITFQGFDASITDVDLPLPPGEQLDHIQSLQPPNITVKDGIIYWDDPDECATPDLNRCDANSLCVNTLNSYTCVCQHGFYDVGPAFVPPPTPASHPVCYEKGMFTQCLTRSMAGGIAKAFLIGYFGGDVMVVLNEGRCTMEESETLYHFHVLRKPSQCGTIRLVNRTHIEFRNTLTVTLSRERTITRRDLKVIWKCIYPRNYVRNTQINVDLEWITSHSVVEYNSSHQLGLAMTMYSDNSFSYGYRDSIALHLSDVLFFEVALLTNNTFASEVLLEVISCWATESPDPQDETKGFFLLDGCPVDSTFHWLSVNGVSQRSRFSIHMFTMPKELPIYMHCLARICSHDEDCTTNCTTHRLSKRSTARWDPYINVAVVVSAGPLMVTPEAAPGTKLSNWDEALTMIYVVGGTMGVLMLTMLVDESQLFAVPDGWKEPAFTKDDNPKGLLEESSFATLFPKYREAYLKECWPLVQKALGDSHIKATLDLIEGSITVCTTKKTFDPYAVVRARDLIKLLARSVPFEQAVRILEDDMACDIIKIGTLVRTRERFVKRRQRLIGPKGSTLKALELLTNCYVMVQGNTVSALGPFNGLKEVRKVVLDTMKNIHPIYNIKTLMIKRELSKDPELRLQSWERFLPNFRHKNLTKRKEPKKKTTKKEYTPFPPQQPESQIDKELATGEFFLRESVKKRKKMEEIKVKQAEVLSKRQEERNRAFIPPKEKPVMKKTNKAPSEAKINIEAIKAKVRKAKTKKLGAPSVNPVPQTKPAYDKKKKNKG</sequence>
<dbReference type="PANTHER" id="PTHR12581">
    <property type="entry name" value="HIV-1 REV BINDING PROTEIN 2, 3"/>
    <property type="match status" value="1"/>
</dbReference>
<reference evidence="20" key="2">
    <citation type="submission" date="2025-08" db="UniProtKB">
        <authorList>
            <consortium name="Ensembl"/>
        </authorList>
    </citation>
    <scope>IDENTIFICATION</scope>
</reference>
<evidence type="ECO:0000256" key="7">
    <source>
        <dbReference type="ARBA" id="ARBA00022884"/>
    </source>
</evidence>
<evidence type="ECO:0000256" key="1">
    <source>
        <dbReference type="ARBA" id="ARBA00004604"/>
    </source>
</evidence>
<evidence type="ECO:0000259" key="17">
    <source>
        <dbReference type="PROSITE" id="PS50026"/>
    </source>
</evidence>
<dbReference type="InterPro" id="IPR042235">
    <property type="entry name" value="ZP-C_dom"/>
</dbReference>
<comment type="similarity">
    <text evidence="2">Belongs to the KRR1 family.</text>
</comment>
<dbReference type="GO" id="GO:0005509">
    <property type="term" value="F:calcium ion binding"/>
    <property type="evidence" value="ECO:0007669"/>
    <property type="project" value="InterPro"/>
</dbReference>
<dbReference type="CDD" id="cd22393">
    <property type="entry name" value="KH-I_KRR1_rpt1"/>
    <property type="match status" value="1"/>
</dbReference>
<dbReference type="GeneTree" id="ENSGT00390000018775"/>
<keyword evidence="16" id="KW-0732">Signal</keyword>
<feature type="compositionally biased region" description="Basic and acidic residues" evidence="15">
    <location>
        <begin position="1290"/>
        <end position="1304"/>
    </location>
</feature>
<dbReference type="PROSITE" id="PS51034">
    <property type="entry name" value="ZP_2"/>
    <property type="match status" value="1"/>
</dbReference>
<dbReference type="Proteomes" id="UP000694395">
    <property type="component" value="Chromosome 21"/>
</dbReference>
<evidence type="ECO:0000313" key="21">
    <source>
        <dbReference type="Proteomes" id="UP000694395"/>
    </source>
</evidence>
<keyword evidence="9" id="KW-0539">Nucleus</keyword>
<feature type="region of interest" description="Disordered" evidence="15">
    <location>
        <begin position="1329"/>
        <end position="1357"/>
    </location>
</feature>
<dbReference type="SMART" id="SM00241">
    <property type="entry name" value="ZP"/>
    <property type="match status" value="1"/>
</dbReference>
<keyword evidence="6" id="KW-0698">rRNA processing</keyword>
<keyword evidence="10" id="KW-0687">Ribonucleoprotein</keyword>
<comment type="subcellular location">
    <subcellularLocation>
        <location evidence="1">Nucleus</location>
        <location evidence="1">Nucleolus</location>
    </subcellularLocation>
</comment>
<dbReference type="InterPro" id="IPR048549">
    <property type="entry name" value="KRR1-like_KH2_euk"/>
</dbReference>
<dbReference type="SUPFAM" id="SSF57196">
    <property type="entry name" value="EGF/Laminin"/>
    <property type="match status" value="1"/>
</dbReference>
<evidence type="ECO:0000256" key="10">
    <source>
        <dbReference type="ARBA" id="ARBA00023274"/>
    </source>
</evidence>
<dbReference type="GO" id="GO:0006364">
    <property type="term" value="P:rRNA processing"/>
    <property type="evidence" value="ECO:0007669"/>
    <property type="project" value="UniProtKB-KW"/>
</dbReference>
<dbReference type="InterPro" id="IPR013783">
    <property type="entry name" value="Ig-like_fold"/>
</dbReference>
<dbReference type="Ensembl" id="ENSOMYT00000043120.2">
    <property type="protein sequence ID" value="ENSOMYP00000039507.2"/>
    <property type="gene ID" value="ENSOMYG00000018598.2"/>
</dbReference>
<keyword evidence="5 14" id="KW-0245">EGF-like domain</keyword>
<evidence type="ECO:0000256" key="4">
    <source>
        <dbReference type="ARBA" id="ARBA00022517"/>
    </source>
</evidence>
<keyword evidence="21" id="KW-1185">Reference proteome</keyword>
<dbReference type="InterPro" id="IPR003961">
    <property type="entry name" value="FN3_dom"/>
</dbReference>
<reference evidence="20" key="1">
    <citation type="submission" date="2020-07" db="EMBL/GenBank/DDBJ databases">
        <title>A long reads based de novo assembly of the rainbow trout Arlee double haploid line genome.</title>
        <authorList>
            <person name="Gao G."/>
            <person name="Palti Y."/>
        </authorList>
    </citation>
    <scope>NUCLEOTIDE SEQUENCE [LARGE SCALE GENOMIC DNA]</scope>
</reference>
<evidence type="ECO:0000313" key="20">
    <source>
        <dbReference type="Ensembl" id="ENSOMYP00000039507.2"/>
    </source>
</evidence>
<dbReference type="GO" id="GO:0003723">
    <property type="term" value="F:RNA binding"/>
    <property type="evidence" value="ECO:0007669"/>
    <property type="project" value="UniProtKB-KW"/>
</dbReference>
<evidence type="ECO:0000256" key="6">
    <source>
        <dbReference type="ARBA" id="ARBA00022552"/>
    </source>
</evidence>
<dbReference type="CDD" id="cd00054">
    <property type="entry name" value="EGF_CA"/>
    <property type="match status" value="1"/>
</dbReference>
<organism evidence="20 21">
    <name type="scientific">Oncorhynchus mykiss</name>
    <name type="common">Rainbow trout</name>
    <name type="synonym">Salmo gairdneri</name>
    <dbReference type="NCBI Taxonomy" id="8022"/>
    <lineage>
        <taxon>Eukaryota</taxon>
        <taxon>Metazoa</taxon>
        <taxon>Chordata</taxon>
        <taxon>Craniata</taxon>
        <taxon>Vertebrata</taxon>
        <taxon>Euteleostomi</taxon>
        <taxon>Actinopterygii</taxon>
        <taxon>Neopterygii</taxon>
        <taxon>Teleostei</taxon>
        <taxon>Protacanthopterygii</taxon>
        <taxon>Salmoniformes</taxon>
        <taxon>Salmonidae</taxon>
        <taxon>Salmoninae</taxon>
        <taxon>Oncorhynchus</taxon>
    </lineage>
</organism>
<feature type="chain" id="PRO_5035420415" description="KRR1 small subunit processome component homolog" evidence="16">
    <location>
        <begin position="20"/>
        <end position="1357"/>
    </location>
</feature>